<dbReference type="OrthoDB" id="2107640at2759"/>
<name>A0A9W9VQ18_9EURO</name>
<dbReference type="GeneID" id="81373308"/>
<proteinExistence type="predicted"/>
<comment type="caution">
    <text evidence="1">The sequence shown here is derived from an EMBL/GenBank/DDBJ whole genome shotgun (WGS) entry which is preliminary data.</text>
</comment>
<keyword evidence="2" id="KW-1185">Reference proteome</keyword>
<reference evidence="1" key="1">
    <citation type="submission" date="2022-12" db="EMBL/GenBank/DDBJ databases">
        <authorList>
            <person name="Petersen C."/>
        </authorList>
    </citation>
    <scope>NUCLEOTIDE SEQUENCE</scope>
    <source>
        <strain evidence="1">IBT 29677</strain>
    </source>
</reference>
<reference evidence="1" key="2">
    <citation type="journal article" date="2023" name="IMA Fungus">
        <title>Comparative genomic study of the Penicillium genus elucidates a diverse pangenome and 15 lateral gene transfer events.</title>
        <authorList>
            <person name="Petersen C."/>
            <person name="Sorensen T."/>
            <person name="Nielsen M.R."/>
            <person name="Sondergaard T.E."/>
            <person name="Sorensen J.L."/>
            <person name="Fitzpatrick D.A."/>
            <person name="Frisvad J.C."/>
            <person name="Nielsen K.L."/>
        </authorList>
    </citation>
    <scope>NUCLEOTIDE SEQUENCE</scope>
    <source>
        <strain evidence="1">IBT 29677</strain>
    </source>
</reference>
<dbReference type="AlphaFoldDB" id="A0A9W9VQ18"/>
<protein>
    <submittedName>
        <fullName evidence="1">Uncharacterized protein</fullName>
    </submittedName>
</protein>
<dbReference type="EMBL" id="JAPZBU010000009">
    <property type="protein sequence ID" value="KAJ5387150.1"/>
    <property type="molecule type" value="Genomic_DNA"/>
</dbReference>
<dbReference type="Proteomes" id="UP001147747">
    <property type="component" value="Unassembled WGS sequence"/>
</dbReference>
<organism evidence="1 2">
    <name type="scientific">Penicillium cosmopolitanum</name>
    <dbReference type="NCBI Taxonomy" id="1131564"/>
    <lineage>
        <taxon>Eukaryota</taxon>
        <taxon>Fungi</taxon>
        <taxon>Dikarya</taxon>
        <taxon>Ascomycota</taxon>
        <taxon>Pezizomycotina</taxon>
        <taxon>Eurotiomycetes</taxon>
        <taxon>Eurotiomycetidae</taxon>
        <taxon>Eurotiales</taxon>
        <taxon>Aspergillaceae</taxon>
        <taxon>Penicillium</taxon>
    </lineage>
</organism>
<evidence type="ECO:0000313" key="2">
    <source>
        <dbReference type="Proteomes" id="UP001147747"/>
    </source>
</evidence>
<accession>A0A9W9VQ18</accession>
<gene>
    <name evidence="1" type="ORF">N7509_009691</name>
</gene>
<evidence type="ECO:0000313" key="1">
    <source>
        <dbReference type="EMBL" id="KAJ5387150.1"/>
    </source>
</evidence>
<sequence length="270" mass="30912">MLTALFLAQNPPDTKYTCTLKAGHIPSLLSDIVCAASDSLDALELFSELLQEDHASPTSTGYMAFDAHVGDTACQLRALMIMVLRQHILKDGRADRFQRHIASMADALQNVITRARDSCRMLTAKGSNFEKFGFHRAGESRCSLLMKLGWVEPITEHETRSAGSIEEWDPDNFQQVARLLIYSYVLSKYKTFVRRKHIIGAELDPEIPIQYAARLMESDYNSKNPVFPYWTQQKRVEHDFQCMQVWLSQLSCAWLKSLAHVRERNDKLQR</sequence>
<dbReference type="RefSeq" id="XP_056484948.1">
    <property type="nucleotide sequence ID" value="XM_056634328.1"/>
</dbReference>